<proteinExistence type="predicted"/>
<dbReference type="PANTHER" id="PTHR30289">
    <property type="entry name" value="UNCHARACTERIZED PROTEIN YBCL-RELATED"/>
    <property type="match status" value="1"/>
</dbReference>
<dbReference type="RefSeq" id="WP_187466162.1">
    <property type="nucleotide sequence ID" value="NZ_JACSIT010000090.1"/>
</dbReference>
<gene>
    <name evidence="1" type="ORF">H9S92_07865</name>
</gene>
<dbReference type="InterPro" id="IPR036610">
    <property type="entry name" value="PEBP-like_sf"/>
</dbReference>
<name>A0A923PP31_9BACT</name>
<dbReference type="PANTHER" id="PTHR30289:SF1">
    <property type="entry name" value="PEBP (PHOSPHATIDYLETHANOLAMINE-BINDING PROTEIN) FAMILY PROTEIN"/>
    <property type="match status" value="1"/>
</dbReference>
<organism evidence="1 2">
    <name type="scientific">Neolewinella lacunae</name>
    <dbReference type="NCBI Taxonomy" id="1517758"/>
    <lineage>
        <taxon>Bacteria</taxon>
        <taxon>Pseudomonadati</taxon>
        <taxon>Bacteroidota</taxon>
        <taxon>Saprospiria</taxon>
        <taxon>Saprospirales</taxon>
        <taxon>Lewinellaceae</taxon>
        <taxon>Neolewinella</taxon>
    </lineage>
</organism>
<protein>
    <submittedName>
        <fullName evidence="1">YbhB/YbcL family Raf kinase inhibitor-like protein</fullName>
    </submittedName>
</protein>
<dbReference type="EMBL" id="JACSIT010000090">
    <property type="protein sequence ID" value="MBC6994072.1"/>
    <property type="molecule type" value="Genomic_DNA"/>
</dbReference>
<dbReference type="CDD" id="cd00865">
    <property type="entry name" value="PEBP_bact_arch"/>
    <property type="match status" value="1"/>
</dbReference>
<dbReference type="InterPro" id="IPR005247">
    <property type="entry name" value="YbhB_YbcL/LppC-like"/>
</dbReference>
<accession>A0A923PP31</accession>
<dbReference type="Proteomes" id="UP000650081">
    <property type="component" value="Unassembled WGS sequence"/>
</dbReference>
<dbReference type="NCBIfam" id="TIGR00481">
    <property type="entry name" value="YbhB/YbcL family Raf kinase inhibitor-like protein"/>
    <property type="match status" value="1"/>
</dbReference>
<sequence length="159" mass="16721">MAGFTLYSDHFSGQVPKVCVFNDFGAGGDNQSPDLRWENAPAGTKSFVLVLHDPDAPTPAGWTHWCAFDIPADTTSLALGASPGALPGGTKETRNSYGAFGYGGPCPPPGDPAHCYHFTLYALSTSSLGLEADTPMPMVVFVAREHILGKAGITAMYAR</sequence>
<dbReference type="AlphaFoldDB" id="A0A923PP31"/>
<evidence type="ECO:0000313" key="2">
    <source>
        <dbReference type="Proteomes" id="UP000650081"/>
    </source>
</evidence>
<comment type="caution">
    <text evidence="1">The sequence shown here is derived from an EMBL/GenBank/DDBJ whole genome shotgun (WGS) entry which is preliminary data.</text>
</comment>
<evidence type="ECO:0000313" key="1">
    <source>
        <dbReference type="EMBL" id="MBC6994072.1"/>
    </source>
</evidence>
<dbReference type="Pfam" id="PF01161">
    <property type="entry name" value="PBP"/>
    <property type="match status" value="1"/>
</dbReference>
<dbReference type="InterPro" id="IPR008914">
    <property type="entry name" value="PEBP"/>
</dbReference>
<dbReference type="SUPFAM" id="SSF49777">
    <property type="entry name" value="PEBP-like"/>
    <property type="match status" value="1"/>
</dbReference>
<reference evidence="1" key="1">
    <citation type="submission" date="2020-08" db="EMBL/GenBank/DDBJ databases">
        <title>Lewinella bacteria from marine environments.</title>
        <authorList>
            <person name="Zhong Y."/>
        </authorList>
    </citation>
    <scope>NUCLEOTIDE SEQUENCE</scope>
    <source>
        <strain evidence="1">KCTC 42187</strain>
    </source>
</reference>
<dbReference type="Gene3D" id="3.90.280.10">
    <property type="entry name" value="PEBP-like"/>
    <property type="match status" value="1"/>
</dbReference>
<keyword evidence="2" id="KW-1185">Reference proteome</keyword>